<dbReference type="Pfam" id="PF13807">
    <property type="entry name" value="GNVR"/>
    <property type="match status" value="1"/>
</dbReference>
<name>A0ABW6AFN9_9BACT</name>
<dbReference type="PANTHER" id="PTHR32309:SF13">
    <property type="entry name" value="FERRIC ENTEROBACTIN TRANSPORT PROTEIN FEPE"/>
    <property type="match status" value="1"/>
</dbReference>
<dbReference type="Gene3D" id="3.40.50.300">
    <property type="entry name" value="P-loop containing nucleotide triphosphate hydrolases"/>
    <property type="match status" value="1"/>
</dbReference>
<evidence type="ECO:0000313" key="13">
    <source>
        <dbReference type="Proteomes" id="UP001597512"/>
    </source>
</evidence>
<organism evidence="12 13">
    <name type="scientific">Spirosoma flavum</name>
    <dbReference type="NCBI Taxonomy" id="2048557"/>
    <lineage>
        <taxon>Bacteria</taxon>
        <taxon>Pseudomonadati</taxon>
        <taxon>Bacteroidota</taxon>
        <taxon>Cytophagia</taxon>
        <taxon>Cytophagales</taxon>
        <taxon>Cytophagaceae</taxon>
        <taxon>Spirosoma</taxon>
    </lineage>
</organism>
<comment type="catalytic activity">
    <reaction evidence="8">
        <text>L-tyrosyl-[protein] + ATP = O-phospho-L-tyrosyl-[protein] + ADP + H(+)</text>
        <dbReference type="Rhea" id="RHEA:10596"/>
        <dbReference type="Rhea" id="RHEA-COMP:10136"/>
        <dbReference type="Rhea" id="RHEA-COMP:20101"/>
        <dbReference type="ChEBI" id="CHEBI:15378"/>
        <dbReference type="ChEBI" id="CHEBI:30616"/>
        <dbReference type="ChEBI" id="CHEBI:46858"/>
        <dbReference type="ChEBI" id="CHEBI:61978"/>
        <dbReference type="ChEBI" id="CHEBI:456216"/>
        <dbReference type="EC" id="2.7.10.2"/>
    </reaction>
</comment>
<gene>
    <name evidence="12" type="ORF">ACFS25_10505</name>
</gene>
<feature type="transmembrane region" description="Helical" evidence="9">
    <location>
        <begin position="31"/>
        <end position="49"/>
    </location>
</feature>
<evidence type="ECO:0000256" key="4">
    <source>
        <dbReference type="ARBA" id="ARBA00022741"/>
    </source>
</evidence>
<evidence type="ECO:0000256" key="3">
    <source>
        <dbReference type="ARBA" id="ARBA00022679"/>
    </source>
</evidence>
<proteinExistence type="inferred from homology"/>
<dbReference type="PANTHER" id="PTHR32309">
    <property type="entry name" value="TYROSINE-PROTEIN KINASE"/>
    <property type="match status" value="1"/>
</dbReference>
<dbReference type="InterPro" id="IPR005702">
    <property type="entry name" value="Wzc-like_C"/>
</dbReference>
<keyword evidence="9" id="KW-0472">Membrane</keyword>
<evidence type="ECO:0000259" key="11">
    <source>
        <dbReference type="Pfam" id="PF13807"/>
    </source>
</evidence>
<feature type="transmembrane region" description="Helical" evidence="9">
    <location>
        <begin position="486"/>
        <end position="505"/>
    </location>
</feature>
<evidence type="ECO:0000256" key="2">
    <source>
        <dbReference type="ARBA" id="ARBA00011903"/>
    </source>
</evidence>
<feature type="domain" description="Tyrosine-protein kinase G-rich" evidence="11">
    <location>
        <begin position="429"/>
        <end position="501"/>
    </location>
</feature>
<dbReference type="InterPro" id="IPR032807">
    <property type="entry name" value="GNVR"/>
</dbReference>
<keyword evidence="13" id="KW-1185">Reference proteome</keyword>
<dbReference type="EC" id="2.7.10.2" evidence="2"/>
<dbReference type="InterPro" id="IPR027417">
    <property type="entry name" value="P-loop_NTPase"/>
</dbReference>
<evidence type="ECO:0000313" key="12">
    <source>
        <dbReference type="EMBL" id="MFD2934215.1"/>
    </source>
</evidence>
<comment type="caution">
    <text evidence="12">The sequence shown here is derived from an EMBL/GenBank/DDBJ whole genome shotgun (WGS) entry which is preliminary data.</text>
</comment>
<evidence type="ECO:0000259" key="10">
    <source>
        <dbReference type="Pfam" id="PF13614"/>
    </source>
</evidence>
<feature type="domain" description="AAA" evidence="10">
    <location>
        <begin position="581"/>
        <end position="692"/>
    </location>
</feature>
<evidence type="ECO:0000256" key="6">
    <source>
        <dbReference type="ARBA" id="ARBA00022840"/>
    </source>
</evidence>
<keyword evidence="9" id="KW-1133">Transmembrane helix</keyword>
<dbReference type="EMBL" id="JBHUOM010000002">
    <property type="protein sequence ID" value="MFD2934215.1"/>
    <property type="molecule type" value="Genomic_DNA"/>
</dbReference>
<evidence type="ECO:0000256" key="8">
    <source>
        <dbReference type="ARBA" id="ARBA00051245"/>
    </source>
</evidence>
<dbReference type="CDD" id="cd05387">
    <property type="entry name" value="BY-kinase"/>
    <property type="match status" value="1"/>
</dbReference>
<sequence>MDENFNYLPYQVVGSNSASPRMFLSKYAKRWPWFLLSVGLMLVGAYVFLLQQQPIYKIQASLLIQDETKVNGQDNLLKEFEVTTPRKVIENEVEILRSFPLMDRVVEKLHLDAQYYLTSMFGKHEIYDTSPIELLVEQAKPELYKKPLELFLASNKVVKINGVAYPLNQSIQTPYGRLRIVTRDQVNDTIRSLSVQVAKRSSVVDDYIKRLKAAPVTKATSVIQLSLEDAVPQKGEAILDQLIEEYNRMAILNKNKVATNALKFIEGRLYIISGELTNVEQSLESYKATQGITDLSTQGESFLKTAQENDALLNQVNVQLAAINDLQAYVNNQSNKQGSAPATVGLNDPTLITLINKMVQLQAQRDQLERTTSEDSPLLQTLDSQIKVTKSNMAENISLMKTMLLSSQQQYLNKNKILEGEIRTLPQKERSLMDITRQQSIKNNLYTYLLQKREETAVALASVANDSRTINPAQSSEKPVKPIKSMVYMLFIFLGILLPIAGIAGHDALNDRIIRRTDVEEATQIPIIGELVKKQQSGSVVITPNTQSVIAEQIRTLRADLQLIRNDSEESQVLLFTSSISGEGKSFISLNLGMSLALVDKKTVILEMDLRMPKIHKVFDIDNNRGICDYLRNEATLDDILAPVPGCPNYYIIPSGTQTGNPSELLSSPRLKQLIHELRESFDYILIDTPPVGLVSDARLISPLADATFFIVRHDLTPKNHLKMLEKLYHEKRFQRLNIILNAIDNDASYHYSSSYKYSYGYGQMSRKS</sequence>
<dbReference type="InterPro" id="IPR050445">
    <property type="entry name" value="Bact_polysacc_biosynth/exp"/>
</dbReference>
<evidence type="ECO:0000256" key="5">
    <source>
        <dbReference type="ARBA" id="ARBA00022777"/>
    </source>
</evidence>
<dbReference type="RefSeq" id="WP_381499688.1">
    <property type="nucleotide sequence ID" value="NZ_JBHUOM010000002.1"/>
</dbReference>
<protein>
    <recommendedName>
        <fullName evidence="2">non-specific protein-tyrosine kinase</fullName>
        <ecNumber evidence="2">2.7.10.2</ecNumber>
    </recommendedName>
</protein>
<keyword evidence="3" id="KW-0808">Transferase</keyword>
<evidence type="ECO:0000256" key="9">
    <source>
        <dbReference type="SAM" id="Phobius"/>
    </source>
</evidence>
<keyword evidence="6" id="KW-0067">ATP-binding</keyword>
<keyword evidence="7" id="KW-0829">Tyrosine-protein kinase</keyword>
<keyword evidence="9" id="KW-0812">Transmembrane</keyword>
<dbReference type="SUPFAM" id="SSF52540">
    <property type="entry name" value="P-loop containing nucleoside triphosphate hydrolases"/>
    <property type="match status" value="1"/>
</dbReference>
<dbReference type="NCBIfam" id="TIGR01007">
    <property type="entry name" value="eps_fam"/>
    <property type="match status" value="1"/>
</dbReference>
<dbReference type="Proteomes" id="UP001597512">
    <property type="component" value="Unassembled WGS sequence"/>
</dbReference>
<dbReference type="Pfam" id="PF13614">
    <property type="entry name" value="AAA_31"/>
    <property type="match status" value="1"/>
</dbReference>
<keyword evidence="5" id="KW-0418">Kinase</keyword>
<evidence type="ECO:0000256" key="7">
    <source>
        <dbReference type="ARBA" id="ARBA00023137"/>
    </source>
</evidence>
<keyword evidence="4" id="KW-0547">Nucleotide-binding</keyword>
<accession>A0ABW6AFN9</accession>
<comment type="similarity">
    <text evidence="1">Belongs to the CpsD/CapB family.</text>
</comment>
<dbReference type="InterPro" id="IPR025669">
    <property type="entry name" value="AAA_dom"/>
</dbReference>
<evidence type="ECO:0000256" key="1">
    <source>
        <dbReference type="ARBA" id="ARBA00007316"/>
    </source>
</evidence>
<reference evidence="13" key="1">
    <citation type="journal article" date="2019" name="Int. J. Syst. Evol. Microbiol.">
        <title>The Global Catalogue of Microorganisms (GCM) 10K type strain sequencing project: providing services to taxonomists for standard genome sequencing and annotation.</title>
        <authorList>
            <consortium name="The Broad Institute Genomics Platform"/>
            <consortium name="The Broad Institute Genome Sequencing Center for Infectious Disease"/>
            <person name="Wu L."/>
            <person name="Ma J."/>
        </authorList>
    </citation>
    <scope>NUCLEOTIDE SEQUENCE [LARGE SCALE GENOMIC DNA]</scope>
    <source>
        <strain evidence="13">KCTC 52490</strain>
    </source>
</reference>